<dbReference type="InterPro" id="IPR016939">
    <property type="entry name" value="Ribosomal_mS23_fun"/>
</dbReference>
<evidence type="ECO:0000256" key="2">
    <source>
        <dbReference type="ARBA" id="ARBA00009864"/>
    </source>
</evidence>
<comment type="caution">
    <text evidence="9">The sequence shown here is derived from an EMBL/GenBank/DDBJ whole genome shotgun (WGS) entry which is preliminary data.</text>
</comment>
<dbReference type="PANTHER" id="PTHR37799">
    <property type="entry name" value="37S RIBOSOMAL PROTEIN S25, MITOCHONDRIAL"/>
    <property type="match status" value="1"/>
</dbReference>
<keyword evidence="6 7" id="KW-0687">Ribonucleoprotein</keyword>
<evidence type="ECO:0000256" key="4">
    <source>
        <dbReference type="ARBA" id="ARBA00022980"/>
    </source>
</evidence>
<comment type="subunit">
    <text evidence="3 7">Component of the mitochondrial small ribosomal subunit.</text>
</comment>
<comment type="similarity">
    <text evidence="2">Belongs to the mitochondrion-specific ribosomal protein mS23 family.</text>
</comment>
<name>A0A0G2H5A1_PHACM</name>
<organism evidence="9 10">
    <name type="scientific">Phaeomoniella chlamydospora</name>
    <name type="common">Phaeoacremonium chlamydosporum</name>
    <dbReference type="NCBI Taxonomy" id="158046"/>
    <lineage>
        <taxon>Eukaryota</taxon>
        <taxon>Fungi</taxon>
        <taxon>Dikarya</taxon>
        <taxon>Ascomycota</taxon>
        <taxon>Pezizomycotina</taxon>
        <taxon>Eurotiomycetes</taxon>
        <taxon>Chaetothyriomycetidae</taxon>
        <taxon>Phaeomoniellales</taxon>
        <taxon>Phaeomoniellaceae</taxon>
        <taxon>Phaeomoniella</taxon>
    </lineage>
</organism>
<accession>A0A0G2H5A1</accession>
<dbReference type="AlphaFoldDB" id="A0A0G2H5A1"/>
<keyword evidence="4 7" id="KW-0689">Ribosomal protein</keyword>
<sequence length="300" mass="34365">MGRYNFTALRVRQRAIRNLETVQTTKKPIWLDVLGKIPPAQVFVRQLPQKHPDVRRRIRTSIPAAADTPILPDGEPEPQTTYEEYEVVSRREQKTIFKPRQIRFQEDELRTRFYKDHPWELARPRMLVENTGQDHAQCDWSTGILQHQKGKKLDGESVVQRQIWLLEHVPNMTTDNAYDTARREFYDARHQEDVERRVAAEEAGYVGAQFEPDVIHWGMTVEDKAYDAWEAWAQQQVIEKDQKRAAFSGGNTIAVVDSTEAPELDDQDVASEDGSLKEGPETGLGTENNGRSPSALGFGL</sequence>
<feature type="compositionally biased region" description="Acidic residues" evidence="8">
    <location>
        <begin position="260"/>
        <end position="271"/>
    </location>
</feature>
<dbReference type="GO" id="GO:0003735">
    <property type="term" value="F:structural constituent of ribosome"/>
    <property type="evidence" value="ECO:0007669"/>
    <property type="project" value="UniProtKB-UniRule"/>
</dbReference>
<dbReference type="OrthoDB" id="5542239at2759"/>
<evidence type="ECO:0000256" key="3">
    <source>
        <dbReference type="ARBA" id="ARBA00011526"/>
    </source>
</evidence>
<keyword evidence="10" id="KW-1185">Reference proteome</keyword>
<dbReference type="GO" id="GO:0005763">
    <property type="term" value="C:mitochondrial small ribosomal subunit"/>
    <property type="evidence" value="ECO:0007669"/>
    <property type="project" value="UniProtKB-UniRule"/>
</dbReference>
<evidence type="ECO:0000256" key="7">
    <source>
        <dbReference type="PIRNR" id="PIRNR029764"/>
    </source>
</evidence>
<evidence type="ECO:0000313" key="9">
    <source>
        <dbReference type="EMBL" id="KKY23895.1"/>
    </source>
</evidence>
<reference evidence="9 10" key="1">
    <citation type="submission" date="2015-05" db="EMBL/GenBank/DDBJ databases">
        <title>Distinctive expansion of gene families associated with plant cell wall degradation and secondary metabolism in the genomes of grapevine trunk pathogens.</title>
        <authorList>
            <person name="Lawrence D.P."/>
            <person name="Travadon R."/>
            <person name="Rolshausen P.E."/>
            <person name="Baumgartner K."/>
        </authorList>
    </citation>
    <scope>NUCLEOTIDE SEQUENCE [LARGE SCALE GENOMIC DNA]</scope>
    <source>
        <strain evidence="9">UCRPC4</strain>
    </source>
</reference>
<dbReference type="Pfam" id="PF13741">
    <property type="entry name" value="MRP-S25"/>
    <property type="match status" value="1"/>
</dbReference>
<evidence type="ECO:0000256" key="8">
    <source>
        <dbReference type="SAM" id="MobiDB-lite"/>
    </source>
</evidence>
<keyword evidence="5 7" id="KW-0496">Mitochondrion</keyword>
<feature type="region of interest" description="Disordered" evidence="8">
    <location>
        <begin position="254"/>
        <end position="300"/>
    </location>
</feature>
<reference evidence="9 10" key="2">
    <citation type="submission" date="2015-05" db="EMBL/GenBank/DDBJ databases">
        <authorList>
            <person name="Morales-Cruz A."/>
            <person name="Amrine K.C."/>
            <person name="Cantu D."/>
        </authorList>
    </citation>
    <scope>NUCLEOTIDE SEQUENCE [LARGE SCALE GENOMIC DNA]</scope>
    <source>
        <strain evidence="9">UCRPC4</strain>
    </source>
</reference>
<dbReference type="Proteomes" id="UP000053317">
    <property type="component" value="Unassembled WGS sequence"/>
</dbReference>
<evidence type="ECO:0000256" key="5">
    <source>
        <dbReference type="ARBA" id="ARBA00023128"/>
    </source>
</evidence>
<dbReference type="PANTHER" id="PTHR37799:SF1">
    <property type="entry name" value="SMALL RIBOSOMAL SUBUNIT PROTEIN MS23"/>
    <property type="match status" value="1"/>
</dbReference>
<proteinExistence type="inferred from homology"/>
<protein>
    <recommendedName>
        <fullName evidence="7">37S ribosomal protein S25, mitochondrial</fullName>
    </recommendedName>
</protein>
<gene>
    <name evidence="9" type="ORF">UCRPC4_g02708</name>
</gene>
<dbReference type="EMBL" id="LCWF01000064">
    <property type="protein sequence ID" value="KKY23895.1"/>
    <property type="molecule type" value="Genomic_DNA"/>
</dbReference>
<comment type="subcellular location">
    <subcellularLocation>
        <location evidence="1 7">Mitochondrion</location>
    </subcellularLocation>
</comment>
<evidence type="ECO:0000256" key="1">
    <source>
        <dbReference type="ARBA" id="ARBA00004173"/>
    </source>
</evidence>
<evidence type="ECO:0000256" key="6">
    <source>
        <dbReference type="ARBA" id="ARBA00023274"/>
    </source>
</evidence>
<dbReference type="PIRSF" id="PIRSF029764">
    <property type="entry name" value="RSM25"/>
    <property type="match status" value="1"/>
</dbReference>
<evidence type="ECO:0000313" key="10">
    <source>
        <dbReference type="Proteomes" id="UP000053317"/>
    </source>
</evidence>